<feature type="region of interest" description="Disordered" evidence="1">
    <location>
        <begin position="264"/>
        <end position="297"/>
    </location>
</feature>
<protein>
    <submittedName>
        <fullName evidence="2">Uncharacterized protein</fullName>
    </submittedName>
</protein>
<name>A0A6S6VWZ5_9PLEO</name>
<feature type="region of interest" description="Disordered" evidence="1">
    <location>
        <begin position="399"/>
        <end position="429"/>
    </location>
</feature>
<evidence type="ECO:0000313" key="2">
    <source>
        <dbReference type="EMBL" id="CAE7015645.1"/>
    </source>
</evidence>
<evidence type="ECO:0000313" key="3">
    <source>
        <dbReference type="Proteomes" id="UP000472372"/>
    </source>
</evidence>
<feature type="region of interest" description="Disordered" evidence="1">
    <location>
        <begin position="189"/>
        <end position="239"/>
    </location>
</feature>
<evidence type="ECO:0000256" key="1">
    <source>
        <dbReference type="SAM" id="MobiDB-lite"/>
    </source>
</evidence>
<accession>A0A6S6VWZ5</accession>
<proteinExistence type="predicted"/>
<reference evidence="2" key="1">
    <citation type="submission" date="2021-02" db="EMBL/GenBank/DDBJ databases">
        <authorList>
            <person name="Syme A R."/>
            <person name="Syme A R."/>
            <person name="Moolhuijzen P."/>
        </authorList>
    </citation>
    <scope>NUCLEOTIDE SEQUENCE</scope>
    <source>
        <strain evidence="2">W1-1</strain>
    </source>
</reference>
<dbReference type="Proteomes" id="UP000472372">
    <property type="component" value="Chromosome 2"/>
</dbReference>
<feature type="compositionally biased region" description="Polar residues" evidence="1">
    <location>
        <begin position="200"/>
        <end position="211"/>
    </location>
</feature>
<sequence>MPEQHLDSSRAYSPYLYQLSDKGGGYKTRLGEDHAQNSDDDSAGSTRTEAMIMREVAFWQQSQACDEFWTPRTRQHRRALPTATQLLRKLEDRETCTTTSSNNGTDFEALLQAIALQLLAACYTVLPATSANHIPIFQQRMETVVITALRSNSRHRHSPAAGHQARPPSEAASWPGLYAGPPIEERLAEHVSRRRKLRNSSEYVPQFTGSGWTDGPPPLASREKRSSRSKTSSDSSSEHGFFSRLVCQAAIPKNYRRKHNTMFLSRNSKPNRPKQLHTEHKHAADRRTSHQEVTSQPVQRIPSAYRLRHTQSAPRIAVEEETPVHSPYNLIRHGSDPSIGSPLDYPFQIPQIRRTSVTPSVSLYEESPMPAEVRACGRGDLIAVQDYFYNVPKTPSPPLRQHNGWKMPNWRQKDSSSLSPSISETPGQAQPAIGYFESVYTGKRITHQTDDADVAGQEHSDAGPEIGDDPRLQRMLSNIVTTPSDCGSVDSDMERMKKRKSIIESPATAYEIAERFQDKTGDGFDHSLSKIAW</sequence>
<dbReference type="EMBL" id="HG992978">
    <property type="protein sequence ID" value="CAE7015645.1"/>
    <property type="molecule type" value="Genomic_DNA"/>
</dbReference>
<organism evidence="2 3">
    <name type="scientific">Pyrenophora teres f. teres</name>
    <dbReference type="NCBI Taxonomy" id="97479"/>
    <lineage>
        <taxon>Eukaryota</taxon>
        <taxon>Fungi</taxon>
        <taxon>Dikarya</taxon>
        <taxon>Ascomycota</taxon>
        <taxon>Pezizomycotina</taxon>
        <taxon>Dothideomycetes</taxon>
        <taxon>Pleosporomycetidae</taxon>
        <taxon>Pleosporales</taxon>
        <taxon>Pleosporineae</taxon>
        <taxon>Pleosporaceae</taxon>
        <taxon>Pyrenophora</taxon>
    </lineage>
</organism>
<feature type="compositionally biased region" description="Basic and acidic residues" evidence="1">
    <location>
        <begin position="276"/>
        <end position="290"/>
    </location>
</feature>
<dbReference type="AlphaFoldDB" id="A0A6S6VWZ5"/>
<gene>
    <name evidence="2" type="ORF">PTTW11_02834</name>
</gene>
<feature type="region of interest" description="Disordered" evidence="1">
    <location>
        <begin position="152"/>
        <end position="177"/>
    </location>
</feature>